<feature type="region of interest" description="Disordered" evidence="1">
    <location>
        <begin position="79"/>
        <end position="106"/>
    </location>
</feature>
<keyword evidence="2" id="KW-0812">Transmembrane</keyword>
<protein>
    <submittedName>
        <fullName evidence="4">DUF4115 domain-containing protein</fullName>
    </submittedName>
</protein>
<dbReference type="PANTHER" id="PTHR34475:SF1">
    <property type="entry name" value="CYTOSKELETON PROTEIN RODZ"/>
    <property type="match status" value="1"/>
</dbReference>
<feature type="domain" description="Cytoskeleton protein RodZ-like C-terminal" evidence="3">
    <location>
        <begin position="221"/>
        <end position="289"/>
    </location>
</feature>
<keyword evidence="5" id="KW-1185">Reference proteome</keyword>
<evidence type="ECO:0000259" key="3">
    <source>
        <dbReference type="Pfam" id="PF13464"/>
    </source>
</evidence>
<dbReference type="PANTHER" id="PTHR34475">
    <property type="match status" value="1"/>
</dbReference>
<dbReference type="Proteomes" id="UP001220377">
    <property type="component" value="Chromosome"/>
</dbReference>
<evidence type="ECO:0000256" key="2">
    <source>
        <dbReference type="SAM" id="Phobius"/>
    </source>
</evidence>
<dbReference type="RefSeq" id="WP_274259165.1">
    <property type="nucleotide sequence ID" value="NZ_CP117884.1"/>
</dbReference>
<name>A0ABY7WPA8_9LACO</name>
<dbReference type="CDD" id="cd00093">
    <property type="entry name" value="HTH_XRE"/>
    <property type="match status" value="1"/>
</dbReference>
<feature type="region of interest" description="Disordered" evidence="1">
    <location>
        <begin position="142"/>
        <end position="188"/>
    </location>
</feature>
<evidence type="ECO:0000313" key="5">
    <source>
        <dbReference type="Proteomes" id="UP001220377"/>
    </source>
</evidence>
<feature type="region of interest" description="Disordered" evidence="1">
    <location>
        <begin position="296"/>
        <end position="341"/>
    </location>
</feature>
<proteinExistence type="predicted"/>
<evidence type="ECO:0000256" key="1">
    <source>
        <dbReference type="SAM" id="MobiDB-lite"/>
    </source>
</evidence>
<dbReference type="InterPro" id="IPR025194">
    <property type="entry name" value="RodZ-like_C"/>
</dbReference>
<keyword evidence="2" id="KW-1133">Transmembrane helix</keyword>
<dbReference type="InterPro" id="IPR010982">
    <property type="entry name" value="Lambda_DNA-bd_dom_sf"/>
</dbReference>
<reference evidence="4 5" key="1">
    <citation type="submission" date="2023-02" db="EMBL/GenBank/DDBJ databases">
        <title>Genome sequence of Lacticaseibacillus sp. KACC 23028.</title>
        <authorList>
            <person name="Kim S."/>
            <person name="Heo J."/>
            <person name="Kwon S.-W."/>
        </authorList>
    </citation>
    <scope>NUCLEOTIDE SEQUENCE [LARGE SCALE GENOMIC DNA]</scope>
    <source>
        <strain evidence="4 5">KACC 23028</strain>
    </source>
</reference>
<gene>
    <name evidence="4" type="ORF">PQ472_08725</name>
</gene>
<evidence type="ECO:0000313" key="4">
    <source>
        <dbReference type="EMBL" id="WDF82004.1"/>
    </source>
</evidence>
<feature type="compositionally biased region" description="Basic residues" evidence="1">
    <location>
        <begin position="178"/>
        <end position="187"/>
    </location>
</feature>
<dbReference type="Pfam" id="PF13464">
    <property type="entry name" value="RodZ_C"/>
    <property type="match status" value="1"/>
</dbReference>
<dbReference type="SUPFAM" id="SSF47413">
    <property type="entry name" value="lambda repressor-like DNA-binding domains"/>
    <property type="match status" value="1"/>
</dbReference>
<accession>A0ABY7WPA8</accession>
<dbReference type="Pfam" id="PF13413">
    <property type="entry name" value="HTH_25"/>
    <property type="match status" value="1"/>
</dbReference>
<dbReference type="Gene3D" id="1.10.260.40">
    <property type="entry name" value="lambda repressor-like DNA-binding domains"/>
    <property type="match status" value="1"/>
</dbReference>
<dbReference type="InterPro" id="IPR001387">
    <property type="entry name" value="Cro/C1-type_HTH"/>
</dbReference>
<organism evidence="4 5">
    <name type="scientific">Lacticaseibacillus pabuli</name>
    <dbReference type="NCBI Taxonomy" id="3025672"/>
    <lineage>
        <taxon>Bacteria</taxon>
        <taxon>Bacillati</taxon>
        <taxon>Bacillota</taxon>
        <taxon>Bacilli</taxon>
        <taxon>Lactobacillales</taxon>
        <taxon>Lactobacillaceae</taxon>
        <taxon>Lacticaseibacillus</taxon>
    </lineage>
</organism>
<keyword evidence="2" id="KW-0472">Membrane</keyword>
<sequence>MDEIGQKLREARIEKGYTIDDLQQITKIQKRYLIAIEEGNFSALPGDFYVRAFIKQYASVVGINVEQLMEDYQQDIPSVTPTQVDEPENDDVQPTRSASHPERAVAAKRSVRRYLPQIVIGAAVLLIIIVVYGLTISQQRKDAKPSIPVDQSSVSVQGEKKSKKKASSSSKASASSKKTPKKAKKSTGLKIGAATGTDVAPVYAVKNLKDGNNTLKLNASTADAWMSVSVDGAVSWQGVVSAGGDHSLTIPTTAKTVAVRTGNATVTTIHIGSKKVKVAKATTMVRTLTFNINGAQGAATTTGNTQSSSTQQSSQNTQTNSNNAGTTTGTTGSGTSDNNAQ</sequence>
<feature type="transmembrane region" description="Helical" evidence="2">
    <location>
        <begin position="118"/>
        <end position="136"/>
    </location>
</feature>
<feature type="compositionally biased region" description="Low complexity" evidence="1">
    <location>
        <begin position="167"/>
        <end position="177"/>
    </location>
</feature>
<dbReference type="InterPro" id="IPR050400">
    <property type="entry name" value="Bact_Cytoskel_RodZ"/>
</dbReference>
<dbReference type="EMBL" id="CP117884">
    <property type="protein sequence ID" value="WDF82004.1"/>
    <property type="molecule type" value="Genomic_DNA"/>
</dbReference>